<dbReference type="InterPro" id="IPR002872">
    <property type="entry name" value="Proline_DH_dom"/>
</dbReference>
<dbReference type="InterPro" id="IPR029041">
    <property type="entry name" value="FAD-linked_oxidoreductase-like"/>
</dbReference>
<dbReference type="PANTHER" id="PTHR13914:SF0">
    <property type="entry name" value="PROLINE DEHYDROGENASE 1, MITOCHONDRIAL"/>
    <property type="match status" value="1"/>
</dbReference>
<evidence type="ECO:0000313" key="3">
    <source>
        <dbReference type="EMBL" id="QHU29782.1"/>
    </source>
</evidence>
<dbReference type="InterPro" id="IPR015659">
    <property type="entry name" value="Proline_oxidase"/>
</dbReference>
<dbReference type="GO" id="GO:0071949">
    <property type="term" value="F:FAD binding"/>
    <property type="evidence" value="ECO:0007669"/>
    <property type="project" value="TreeGrafter"/>
</dbReference>
<dbReference type="Pfam" id="PF01619">
    <property type="entry name" value="Pro_dh"/>
    <property type="match status" value="1"/>
</dbReference>
<sequence>MLINKYLGGNNFNKAVTVANKIINQRKIPVINYAIEHSGSGMDTFNEYKQLNYIINNDYRIALKLSSFNFDKILIHDIVDMYKEKNIKILIDAEDNNFNNRYHDMTNELIQKYNYDDPTIIKTYQMYRKDSLQTLNEDLYAFGDLHMGVKLVRGAYWNNESCDGHLFTNKKDTDISYNSGVMKLFYNNSKSLNVLATHNTESINLGVLLNKENKKFEFGHLHGMKERAYKDLKEEIVNVYIPYGPYFKMIPYLIRRLYENIDTIKYM</sequence>
<dbReference type="GO" id="GO:0010133">
    <property type="term" value="P:L-proline catabolic process to L-glutamate"/>
    <property type="evidence" value="ECO:0007669"/>
    <property type="project" value="TreeGrafter"/>
</dbReference>
<evidence type="ECO:0000256" key="1">
    <source>
        <dbReference type="ARBA" id="ARBA00023002"/>
    </source>
</evidence>
<protein>
    <recommendedName>
        <fullName evidence="2">Proline dehydrogenase domain-containing protein</fullName>
    </recommendedName>
</protein>
<dbReference type="GO" id="GO:0004657">
    <property type="term" value="F:proline dehydrogenase activity"/>
    <property type="evidence" value="ECO:0007669"/>
    <property type="project" value="InterPro"/>
</dbReference>
<reference evidence="3" key="1">
    <citation type="journal article" date="2020" name="Nature">
        <title>Giant virus diversity and host interactions through global metagenomics.</title>
        <authorList>
            <person name="Schulz F."/>
            <person name="Roux S."/>
            <person name="Paez-Espino D."/>
            <person name="Jungbluth S."/>
            <person name="Walsh D.A."/>
            <person name="Denef V.J."/>
            <person name="McMahon K.D."/>
            <person name="Konstantinidis K.T."/>
            <person name="Eloe-Fadrosh E.A."/>
            <person name="Kyrpides N.C."/>
            <person name="Woyke T."/>
        </authorList>
    </citation>
    <scope>NUCLEOTIDE SEQUENCE</scope>
    <source>
        <strain evidence="3">GVMAG-M-3300027810-10</strain>
    </source>
</reference>
<dbReference type="AlphaFoldDB" id="A0A6C0LKR3"/>
<dbReference type="GO" id="GO:0005739">
    <property type="term" value="C:mitochondrion"/>
    <property type="evidence" value="ECO:0007669"/>
    <property type="project" value="TreeGrafter"/>
</dbReference>
<organism evidence="3">
    <name type="scientific">viral metagenome</name>
    <dbReference type="NCBI Taxonomy" id="1070528"/>
    <lineage>
        <taxon>unclassified sequences</taxon>
        <taxon>metagenomes</taxon>
        <taxon>organismal metagenomes</taxon>
    </lineage>
</organism>
<name>A0A6C0LKR3_9ZZZZ</name>
<dbReference type="SUPFAM" id="SSF51730">
    <property type="entry name" value="FAD-linked oxidoreductase"/>
    <property type="match status" value="1"/>
</dbReference>
<feature type="domain" description="Proline dehydrogenase" evidence="2">
    <location>
        <begin position="57"/>
        <end position="261"/>
    </location>
</feature>
<dbReference type="EMBL" id="MN740497">
    <property type="protein sequence ID" value="QHU29782.1"/>
    <property type="molecule type" value="Genomic_DNA"/>
</dbReference>
<dbReference type="Gene3D" id="3.20.20.220">
    <property type="match status" value="1"/>
</dbReference>
<keyword evidence="1" id="KW-0560">Oxidoreductase</keyword>
<evidence type="ECO:0000259" key="2">
    <source>
        <dbReference type="Pfam" id="PF01619"/>
    </source>
</evidence>
<proteinExistence type="predicted"/>
<accession>A0A6C0LKR3</accession>
<dbReference type="PANTHER" id="PTHR13914">
    <property type="entry name" value="PROLINE OXIDASE"/>
    <property type="match status" value="1"/>
</dbReference>